<proteinExistence type="predicted"/>
<dbReference type="PROSITE" id="PS50977">
    <property type="entry name" value="HTH_TETR_2"/>
    <property type="match status" value="1"/>
</dbReference>
<dbReference type="PRINTS" id="PR00455">
    <property type="entry name" value="HTHTETR"/>
</dbReference>
<dbReference type="InterPro" id="IPR009057">
    <property type="entry name" value="Homeodomain-like_sf"/>
</dbReference>
<dbReference type="Proteomes" id="UP000528608">
    <property type="component" value="Unassembled WGS sequence"/>
</dbReference>
<reference evidence="5 8" key="3">
    <citation type="submission" date="2020-08" db="EMBL/GenBank/DDBJ databases">
        <title>Genomic Encyclopedia of Type Strains, Phase III (KMG-III): the genomes of soil and plant-associated and newly described type strains.</title>
        <authorList>
            <person name="Whitman W."/>
        </authorList>
    </citation>
    <scope>NUCLEOTIDE SEQUENCE [LARGE SCALE GENOMIC DNA]</scope>
    <source>
        <strain evidence="5 8">CECT 3259</strain>
    </source>
</reference>
<dbReference type="InterPro" id="IPR050109">
    <property type="entry name" value="HTH-type_TetR-like_transc_reg"/>
</dbReference>
<evidence type="ECO:0000313" key="5">
    <source>
        <dbReference type="EMBL" id="MBB5118894.1"/>
    </source>
</evidence>
<dbReference type="PANTHER" id="PTHR30055">
    <property type="entry name" value="HTH-TYPE TRANSCRIPTIONAL REGULATOR RUTR"/>
    <property type="match status" value="1"/>
</dbReference>
<organism evidence="6 7">
    <name type="scientific">Streptomyces eurocidicus</name>
    <name type="common">Streptoverticillium eurocidicus</name>
    <dbReference type="NCBI Taxonomy" id="66423"/>
    <lineage>
        <taxon>Bacteria</taxon>
        <taxon>Bacillati</taxon>
        <taxon>Actinomycetota</taxon>
        <taxon>Actinomycetes</taxon>
        <taxon>Kitasatosporales</taxon>
        <taxon>Streptomycetaceae</taxon>
        <taxon>Streptomyces</taxon>
    </lineage>
</organism>
<dbReference type="Gene3D" id="1.10.357.10">
    <property type="entry name" value="Tetracycline Repressor, domain 2"/>
    <property type="match status" value="1"/>
</dbReference>
<feature type="DNA-binding region" description="H-T-H motif" evidence="2">
    <location>
        <begin position="58"/>
        <end position="77"/>
    </location>
</feature>
<evidence type="ECO:0000259" key="4">
    <source>
        <dbReference type="PROSITE" id="PS50977"/>
    </source>
</evidence>
<evidence type="ECO:0000313" key="6">
    <source>
        <dbReference type="EMBL" id="PNE34368.1"/>
    </source>
</evidence>
<accession>A0A2N8P022</accession>
<keyword evidence="7" id="KW-1185">Reference proteome</keyword>
<evidence type="ECO:0000313" key="7">
    <source>
        <dbReference type="Proteomes" id="UP000235945"/>
    </source>
</evidence>
<dbReference type="GO" id="GO:0003700">
    <property type="term" value="F:DNA-binding transcription factor activity"/>
    <property type="evidence" value="ECO:0007669"/>
    <property type="project" value="TreeGrafter"/>
</dbReference>
<evidence type="ECO:0000256" key="2">
    <source>
        <dbReference type="PROSITE-ProRule" id="PRU00335"/>
    </source>
</evidence>
<feature type="domain" description="HTH tetR-type" evidence="4">
    <location>
        <begin position="35"/>
        <end position="95"/>
    </location>
</feature>
<dbReference type="SUPFAM" id="SSF46689">
    <property type="entry name" value="Homeodomain-like"/>
    <property type="match status" value="1"/>
</dbReference>
<feature type="region of interest" description="Disordered" evidence="3">
    <location>
        <begin position="1"/>
        <end position="34"/>
    </location>
</feature>
<comment type="caution">
    <text evidence="6">The sequence shown here is derived from an EMBL/GenBank/DDBJ whole genome shotgun (WGS) entry which is preliminary data.</text>
</comment>
<name>A0A2N8P022_STREU</name>
<reference evidence="6" key="2">
    <citation type="submission" date="2015-07" db="EMBL/GenBank/DDBJ databases">
        <authorList>
            <person name="Noorani M."/>
        </authorList>
    </citation>
    <scope>NUCLEOTIDE SEQUENCE [LARGE SCALE GENOMIC DNA]</scope>
    <source>
        <strain evidence="6">ATCC 27428</strain>
    </source>
</reference>
<dbReference type="EMBL" id="LGUI01000002">
    <property type="protein sequence ID" value="PNE34368.1"/>
    <property type="molecule type" value="Genomic_DNA"/>
</dbReference>
<keyword evidence="1 2" id="KW-0238">DNA-binding</keyword>
<dbReference type="Proteomes" id="UP000235945">
    <property type="component" value="Unassembled WGS sequence"/>
</dbReference>
<evidence type="ECO:0000256" key="3">
    <source>
        <dbReference type="SAM" id="MobiDB-lite"/>
    </source>
</evidence>
<sequence length="215" mass="23044">MDSRRPAPPPSSGAPEPPTPLPLAGKTAPERADAARNRRRILDAATRIVARHGVRELTVDLVAGEAGIGVGTIYRRFGDRAGLVFALLDEHERDFQREFMAGPPPLGPGAEPTARIRAFLHALADRGAAQFELVLAAEASAPGARYRSGPYAVHHMHLVTLLTQARPPGTDVRFLADALLAPLSALLMDHQRRVRGMGAQGVKAGLDDLLRWSLG</sequence>
<dbReference type="EMBL" id="JACHJF010000005">
    <property type="protein sequence ID" value="MBB5118894.1"/>
    <property type="molecule type" value="Genomic_DNA"/>
</dbReference>
<dbReference type="InterPro" id="IPR001647">
    <property type="entry name" value="HTH_TetR"/>
</dbReference>
<dbReference type="Pfam" id="PF00440">
    <property type="entry name" value="TetR_N"/>
    <property type="match status" value="1"/>
</dbReference>
<gene>
    <name evidence="6" type="ORF">AF335_07060</name>
    <name evidence="5" type="ORF">FHS36_002327</name>
</gene>
<evidence type="ECO:0000313" key="8">
    <source>
        <dbReference type="Proteomes" id="UP000528608"/>
    </source>
</evidence>
<dbReference type="PANTHER" id="PTHR30055:SF209">
    <property type="entry name" value="POSSIBLE TRANSCRIPTIONAL REGULATORY PROTEIN (PROBABLY TETR-FAMILY)"/>
    <property type="match status" value="1"/>
</dbReference>
<reference evidence="7" key="1">
    <citation type="submission" date="2015-07" db="EMBL/GenBank/DDBJ databases">
        <authorList>
            <person name="Graham D.E."/>
            <person name="Giannone R.J."/>
            <person name="Gulvik C.A."/>
            <person name="Hettich R.L."/>
            <person name="Klingeman D.M."/>
            <person name="Mahan K.M."/>
            <person name="Parry R.J."/>
            <person name="Spain J.C."/>
        </authorList>
    </citation>
    <scope>NUCLEOTIDE SEQUENCE [LARGE SCALE GENOMIC DNA]</scope>
    <source>
        <strain evidence="7">ATCC 27428</strain>
    </source>
</reference>
<feature type="compositionally biased region" description="Pro residues" evidence="3">
    <location>
        <begin position="1"/>
        <end position="21"/>
    </location>
</feature>
<dbReference type="GO" id="GO:0000976">
    <property type="term" value="F:transcription cis-regulatory region binding"/>
    <property type="evidence" value="ECO:0007669"/>
    <property type="project" value="TreeGrafter"/>
</dbReference>
<protein>
    <submittedName>
        <fullName evidence="5">AcrR family transcriptional regulator</fullName>
    </submittedName>
    <submittedName>
        <fullName evidence="6">TetR family transcriptional regulator</fullName>
    </submittedName>
</protein>
<dbReference type="RefSeq" id="WP_244926945.1">
    <property type="nucleotide sequence ID" value="NZ_JACHJF010000005.1"/>
</dbReference>
<dbReference type="AlphaFoldDB" id="A0A2N8P022"/>
<evidence type="ECO:0000256" key="1">
    <source>
        <dbReference type="ARBA" id="ARBA00023125"/>
    </source>
</evidence>